<evidence type="ECO:0000313" key="2">
    <source>
        <dbReference type="EMBL" id="RCN43102.1"/>
    </source>
</evidence>
<evidence type="ECO:0000256" key="1">
    <source>
        <dbReference type="SAM" id="MobiDB-lite"/>
    </source>
</evidence>
<sequence length="298" mass="33736">MSNRIPEAVSKYIIEYYMRHSDVLLNNTTGRTLMANTRRTNAIRRLSADLWHLFGYEASAKKIKNHFDHYRSKTLFKGYAVNYVASRGERRPSKTYGLRPSLTGTTVPKDPFKNPAEEVVWNYYEGTSVGGSNRGSEVGDPGHPHEFSNVLEMEEHNSHNNGPVKLERDNDHLVHGRVDHRMNSSDQGRHSEVALDDIVLDSEECSDSRSEAAPSPSNQCSSHTCQAGADLLKEMRSLFQEQRHFFREMSHMMQEVCSLVQLTKEQILEKSPSNINSTAPRTLSSNDDVREVKAASLL</sequence>
<feature type="region of interest" description="Disordered" evidence="1">
    <location>
        <begin position="272"/>
        <end position="298"/>
    </location>
</feature>
<dbReference type="Proteomes" id="UP000252519">
    <property type="component" value="Unassembled WGS sequence"/>
</dbReference>
<accession>A0A368GFF4</accession>
<feature type="region of interest" description="Disordered" evidence="1">
    <location>
        <begin position="202"/>
        <end position="223"/>
    </location>
</feature>
<comment type="caution">
    <text evidence="2">The sequence shown here is derived from an EMBL/GenBank/DDBJ whole genome shotgun (WGS) entry which is preliminary data.</text>
</comment>
<organism evidence="2 3">
    <name type="scientific">Ancylostoma caninum</name>
    <name type="common">Dog hookworm</name>
    <dbReference type="NCBI Taxonomy" id="29170"/>
    <lineage>
        <taxon>Eukaryota</taxon>
        <taxon>Metazoa</taxon>
        <taxon>Ecdysozoa</taxon>
        <taxon>Nematoda</taxon>
        <taxon>Chromadorea</taxon>
        <taxon>Rhabditida</taxon>
        <taxon>Rhabditina</taxon>
        <taxon>Rhabditomorpha</taxon>
        <taxon>Strongyloidea</taxon>
        <taxon>Ancylostomatidae</taxon>
        <taxon>Ancylostomatinae</taxon>
        <taxon>Ancylostoma</taxon>
    </lineage>
</organism>
<dbReference type="AlphaFoldDB" id="A0A368GFF4"/>
<name>A0A368GFF4_ANCCA</name>
<protein>
    <submittedName>
        <fullName evidence="2">Uncharacterized protein</fullName>
    </submittedName>
</protein>
<keyword evidence="3" id="KW-1185">Reference proteome</keyword>
<dbReference type="OrthoDB" id="5875046at2759"/>
<reference evidence="2 3" key="1">
    <citation type="submission" date="2014-10" db="EMBL/GenBank/DDBJ databases">
        <title>Draft genome of the hookworm Ancylostoma caninum.</title>
        <authorList>
            <person name="Mitreva M."/>
        </authorList>
    </citation>
    <scope>NUCLEOTIDE SEQUENCE [LARGE SCALE GENOMIC DNA]</scope>
    <source>
        <strain evidence="2 3">Baltimore</strain>
    </source>
</reference>
<proteinExistence type="predicted"/>
<evidence type="ECO:0000313" key="3">
    <source>
        <dbReference type="Proteomes" id="UP000252519"/>
    </source>
</evidence>
<feature type="compositionally biased region" description="Polar residues" evidence="1">
    <location>
        <begin position="272"/>
        <end position="286"/>
    </location>
</feature>
<gene>
    <name evidence="2" type="ORF">ANCCAN_10935</name>
</gene>
<dbReference type="EMBL" id="JOJR01000170">
    <property type="protein sequence ID" value="RCN43102.1"/>
    <property type="molecule type" value="Genomic_DNA"/>
</dbReference>
<feature type="compositionally biased region" description="Basic and acidic residues" evidence="1">
    <location>
        <begin position="287"/>
        <end position="298"/>
    </location>
</feature>